<evidence type="ECO:0000256" key="1">
    <source>
        <dbReference type="SAM" id="SignalP"/>
    </source>
</evidence>
<dbReference type="OrthoDB" id="4831122at2759"/>
<dbReference type="EMBL" id="KZ613803">
    <property type="protein sequence ID" value="PMD59835.1"/>
    <property type="molecule type" value="Genomic_DNA"/>
</dbReference>
<accession>A0A2J6T9Z5</accession>
<dbReference type="Proteomes" id="UP000235371">
    <property type="component" value="Unassembled WGS sequence"/>
</dbReference>
<dbReference type="GeneID" id="36585017"/>
<name>A0A2J6T9Z5_9HELO</name>
<organism evidence="2 3">
    <name type="scientific">Hyaloscypha bicolor E</name>
    <dbReference type="NCBI Taxonomy" id="1095630"/>
    <lineage>
        <taxon>Eukaryota</taxon>
        <taxon>Fungi</taxon>
        <taxon>Dikarya</taxon>
        <taxon>Ascomycota</taxon>
        <taxon>Pezizomycotina</taxon>
        <taxon>Leotiomycetes</taxon>
        <taxon>Helotiales</taxon>
        <taxon>Hyaloscyphaceae</taxon>
        <taxon>Hyaloscypha</taxon>
        <taxon>Hyaloscypha bicolor</taxon>
    </lineage>
</organism>
<dbReference type="AlphaFoldDB" id="A0A2J6T9Z5"/>
<protein>
    <recommendedName>
        <fullName evidence="4">Celp0028 effector like protein</fullName>
    </recommendedName>
</protein>
<evidence type="ECO:0008006" key="4">
    <source>
        <dbReference type="Google" id="ProtNLM"/>
    </source>
</evidence>
<sequence>MLSSTLTTLLFGVTFVSAATLPRRMLTEDDVILYGRSGRVEVMKRSEYSAIAATGSPFYNADNAPPANATVYKATSSSTTDELPTRALGARCSTETVFTLNPVETFLNWDVLMSRVVKANTDGTSVSVTEGFSISNSISVSASASLTLVEQFLSTTFSISYTETWASSYAAAYTFSIPTGKYGAVVEIAVVSNPSTTRHSGYVDIGCIAEGATRVAFQADSYTSMSYDSLAWVDGVIQLCTGDTFPLPRCTGSGTL</sequence>
<feature type="chain" id="PRO_5014354830" description="Celp0028 effector like protein" evidence="1">
    <location>
        <begin position="19"/>
        <end position="256"/>
    </location>
</feature>
<evidence type="ECO:0000313" key="2">
    <source>
        <dbReference type="EMBL" id="PMD59835.1"/>
    </source>
</evidence>
<proteinExistence type="predicted"/>
<dbReference type="InParanoid" id="A0A2J6T9Z5"/>
<feature type="signal peptide" evidence="1">
    <location>
        <begin position="1"/>
        <end position="18"/>
    </location>
</feature>
<dbReference type="RefSeq" id="XP_024736739.1">
    <property type="nucleotide sequence ID" value="XM_024876940.1"/>
</dbReference>
<keyword evidence="1" id="KW-0732">Signal</keyword>
<keyword evidence="3" id="KW-1185">Reference proteome</keyword>
<gene>
    <name evidence="2" type="ORF">K444DRAFT_561465</name>
</gene>
<evidence type="ECO:0000313" key="3">
    <source>
        <dbReference type="Proteomes" id="UP000235371"/>
    </source>
</evidence>
<reference evidence="2 3" key="1">
    <citation type="submission" date="2016-04" db="EMBL/GenBank/DDBJ databases">
        <title>A degradative enzymes factory behind the ericoid mycorrhizal symbiosis.</title>
        <authorList>
            <consortium name="DOE Joint Genome Institute"/>
            <person name="Martino E."/>
            <person name="Morin E."/>
            <person name="Grelet G."/>
            <person name="Kuo A."/>
            <person name="Kohler A."/>
            <person name="Daghino S."/>
            <person name="Barry K."/>
            <person name="Choi C."/>
            <person name="Cichocki N."/>
            <person name="Clum A."/>
            <person name="Copeland A."/>
            <person name="Hainaut M."/>
            <person name="Haridas S."/>
            <person name="Labutti K."/>
            <person name="Lindquist E."/>
            <person name="Lipzen A."/>
            <person name="Khouja H.-R."/>
            <person name="Murat C."/>
            <person name="Ohm R."/>
            <person name="Olson A."/>
            <person name="Spatafora J."/>
            <person name="Veneault-Fourrey C."/>
            <person name="Henrissat B."/>
            <person name="Grigoriev I."/>
            <person name="Martin F."/>
            <person name="Perotto S."/>
        </authorList>
    </citation>
    <scope>NUCLEOTIDE SEQUENCE [LARGE SCALE GENOMIC DNA]</scope>
    <source>
        <strain evidence="2 3">E</strain>
    </source>
</reference>